<dbReference type="SUPFAM" id="SSF49464">
    <property type="entry name" value="Carboxypeptidase regulatory domain-like"/>
    <property type="match status" value="1"/>
</dbReference>
<evidence type="ECO:0000313" key="7">
    <source>
        <dbReference type="EMBL" id="OCK44297.1"/>
    </source>
</evidence>
<dbReference type="STRING" id="447689.BA195_06335"/>
<dbReference type="AlphaFoldDB" id="A0A1B9Y3C6"/>
<dbReference type="InterPro" id="IPR010104">
    <property type="entry name" value="TonB_rcpt_bac"/>
</dbReference>
<dbReference type="GO" id="GO:0009279">
    <property type="term" value="C:cell outer membrane"/>
    <property type="evidence" value="ECO:0007669"/>
    <property type="project" value="UniProtKB-SubCell"/>
</dbReference>
<dbReference type="InterPro" id="IPR036942">
    <property type="entry name" value="Beta-barrel_TonB_sf"/>
</dbReference>
<dbReference type="Pfam" id="PF07715">
    <property type="entry name" value="Plug"/>
    <property type="match status" value="1"/>
</dbReference>
<dbReference type="NCBIfam" id="TIGR01782">
    <property type="entry name" value="TonB-Xanth-Caul"/>
    <property type="match status" value="1"/>
</dbReference>
<comment type="subcellular location">
    <subcellularLocation>
        <location evidence="1 4">Cell outer membrane</location>
    </subcellularLocation>
</comment>
<gene>
    <name evidence="7" type="ORF">BA195_06335</name>
</gene>
<feature type="domain" description="TonB-dependent receptor-like beta-barrel" evidence="5">
    <location>
        <begin position="463"/>
        <end position="911"/>
    </location>
</feature>
<keyword evidence="8" id="KW-1185">Reference proteome</keyword>
<feature type="domain" description="TonB-dependent receptor plug" evidence="6">
    <location>
        <begin position="131"/>
        <end position="235"/>
    </location>
</feature>
<dbReference type="InterPro" id="IPR037066">
    <property type="entry name" value="Plug_dom_sf"/>
</dbReference>
<dbReference type="SUPFAM" id="SSF56935">
    <property type="entry name" value="Porins"/>
    <property type="match status" value="2"/>
</dbReference>
<evidence type="ECO:0000259" key="5">
    <source>
        <dbReference type="Pfam" id="PF00593"/>
    </source>
</evidence>
<dbReference type="Gene3D" id="2.60.40.1120">
    <property type="entry name" value="Carboxypeptidase-like, regulatory domain"/>
    <property type="match status" value="1"/>
</dbReference>
<protein>
    <submittedName>
        <fullName evidence="7">TonB-dependent receptor</fullName>
    </submittedName>
</protein>
<dbReference type="Pfam" id="PF13715">
    <property type="entry name" value="CarbopepD_reg_2"/>
    <property type="match status" value="1"/>
</dbReference>
<dbReference type="Gene3D" id="2.40.170.20">
    <property type="entry name" value="TonB-dependent receptor, beta-barrel domain"/>
    <property type="match status" value="1"/>
</dbReference>
<evidence type="ECO:0000256" key="1">
    <source>
        <dbReference type="ARBA" id="ARBA00004442"/>
    </source>
</evidence>
<name>A0A1B9Y3C6_9FLAO</name>
<evidence type="ECO:0000259" key="6">
    <source>
        <dbReference type="Pfam" id="PF07715"/>
    </source>
</evidence>
<dbReference type="Proteomes" id="UP000093186">
    <property type="component" value="Unassembled WGS sequence"/>
</dbReference>
<dbReference type="EMBL" id="MAKX01000001">
    <property type="protein sequence ID" value="OCK44297.1"/>
    <property type="molecule type" value="Genomic_DNA"/>
</dbReference>
<keyword evidence="3" id="KW-0998">Cell outer membrane</keyword>
<dbReference type="Pfam" id="PF00593">
    <property type="entry name" value="TonB_dep_Rec_b-barrel"/>
    <property type="match status" value="1"/>
</dbReference>
<keyword evidence="7" id="KW-0675">Receptor</keyword>
<keyword evidence="2 4" id="KW-0472">Membrane</keyword>
<dbReference type="PANTHER" id="PTHR40980">
    <property type="entry name" value="PLUG DOMAIN-CONTAINING PROTEIN"/>
    <property type="match status" value="1"/>
</dbReference>
<evidence type="ECO:0000256" key="4">
    <source>
        <dbReference type="RuleBase" id="RU003357"/>
    </source>
</evidence>
<dbReference type="PANTHER" id="PTHR40980:SF4">
    <property type="entry name" value="TONB-DEPENDENT RECEPTOR-LIKE BETA-BARREL DOMAIN-CONTAINING PROTEIN"/>
    <property type="match status" value="1"/>
</dbReference>
<dbReference type="InterPro" id="IPR012910">
    <property type="entry name" value="Plug_dom"/>
</dbReference>
<dbReference type="Gene3D" id="2.170.130.10">
    <property type="entry name" value="TonB-dependent receptor, plug domain"/>
    <property type="match status" value="1"/>
</dbReference>
<organism evidence="7 8">
    <name type="scientific">Tenacibaculum soleae</name>
    <dbReference type="NCBI Taxonomy" id="447689"/>
    <lineage>
        <taxon>Bacteria</taxon>
        <taxon>Pseudomonadati</taxon>
        <taxon>Bacteroidota</taxon>
        <taxon>Flavobacteriia</taxon>
        <taxon>Flavobacteriales</taxon>
        <taxon>Flavobacteriaceae</taxon>
        <taxon>Tenacibaculum</taxon>
    </lineage>
</organism>
<evidence type="ECO:0000313" key="8">
    <source>
        <dbReference type="Proteomes" id="UP000093186"/>
    </source>
</evidence>
<dbReference type="OrthoDB" id="8727862at2"/>
<evidence type="ECO:0000256" key="2">
    <source>
        <dbReference type="ARBA" id="ARBA00023136"/>
    </source>
</evidence>
<reference evidence="7 8" key="1">
    <citation type="submission" date="2016-06" db="EMBL/GenBank/DDBJ databases">
        <title>Draft Genome Sequence of Tenacibaculum soleae UCD-KL19.</title>
        <authorList>
            <person name="Eisen J.A."/>
            <person name="Coil D.A."/>
            <person name="Lujan K.M."/>
        </authorList>
    </citation>
    <scope>NUCLEOTIDE SEQUENCE [LARGE SCALE GENOMIC DNA]</scope>
    <source>
        <strain evidence="7 8">UCD-KL19</strain>
    </source>
</reference>
<comment type="similarity">
    <text evidence="4">Belongs to the TonB-dependent receptor family.</text>
</comment>
<dbReference type="InterPro" id="IPR008969">
    <property type="entry name" value="CarboxyPept-like_regulatory"/>
</dbReference>
<comment type="caution">
    <text evidence="7">The sequence shown here is derived from an EMBL/GenBank/DDBJ whole genome shotgun (WGS) entry which is preliminary data.</text>
</comment>
<sequence>MNNLKFLISTVLILIINNTTYSQESTILGIVSDGNYPLPGASVVVKGTAKGVNTDFDGNFVLSKIPKGDVKLEISYIGFKTKVLDVVVTGTTNNNMGTIALLPSAEVLGVVHINAKSRRNTEAKALSIQKKSMSIMNVIAADGIGKLPDRNAAETVQRIQGLSIERDQGEGRFVSIRGLPPYWTSTTINGNRIPTAEEETTSRATAFDFFPSELISYVQAAKAYTPDMEADGIAGGVNFITQTAPTKEILNVNIGGGFNEKSGAPIYNASITYGNKSEDGKFGYIINGSYWNRSWGTDNFEARRKGDEGVFRIELRDYNGVRVTTGLNGAMEYNFTPAHKMYFRGVYGTLSDTEEHYKHRIRFDKFDETSSTARVELQNIHNELITEMFGGEIGGKHNLENGKLDWSIASYANEFRYGNIPTPEDKSYFVVKFKQDGVGINGNYLDVRPSAGDHRAYWKADGGKLDYNDTDALFGFFSNDNFKMDPTKMNFSDLELYKIAITEKDNIVSSLNYEHTVNDVFKIKVGTKYRDKERTATFEDLYYGWNGAGDTPVLSDYSKYLINQPGAADYLKEMNTSINTSFGSVLSTQGMQNFWITNKTNLAVLEDDSSALQYNSGLGRNFNVNETHLSFYGMGTLKATEKLTILAGLRATKTTTKVDGYVVENDVLTKSVKTKKYWAVLPMLHVKYSPKKDLNIRFAATRSFSRPNFGDISPSGTFISFDNEFKGGNPNLDPTFSWNFDLLGEYYFQNVGVINAGVFYKSITNPIFNDTYQGPYNGIQGVEFSTPINGADAWIGGVELGINRRFDFLPGFLQYFGANLNATFMDSEMIKPSGRKVTTPYQAKSLFNAQLFFEKGGFNTRLAFNHKGKYAIAFGERDIDDVYYGKYNTLDFSASYQIGNKWTIYTDVNNILNNPLIYHYGNSQDRPKQVEYYGVKGSIGVKFSL</sequence>
<proteinExistence type="inferred from homology"/>
<dbReference type="InterPro" id="IPR000531">
    <property type="entry name" value="Beta-barrel_TonB"/>
</dbReference>
<dbReference type="RefSeq" id="WP_068703527.1">
    <property type="nucleotide sequence ID" value="NZ_MAKX01000001.1"/>
</dbReference>
<evidence type="ECO:0000256" key="3">
    <source>
        <dbReference type="ARBA" id="ARBA00023237"/>
    </source>
</evidence>
<accession>A0A1B9Y3C6</accession>
<keyword evidence="4" id="KW-0798">TonB box</keyword>